<feature type="region of interest" description="Disordered" evidence="2">
    <location>
        <begin position="583"/>
        <end position="617"/>
    </location>
</feature>
<dbReference type="Gene3D" id="3.40.50.2060">
    <property type="match status" value="1"/>
</dbReference>
<evidence type="ECO:0000256" key="2">
    <source>
        <dbReference type="SAM" id="MobiDB-lite"/>
    </source>
</evidence>
<dbReference type="EMBL" id="LUGG01000006">
    <property type="protein sequence ID" value="OBZ74239.1"/>
    <property type="molecule type" value="Genomic_DNA"/>
</dbReference>
<dbReference type="OMA" id="PFTRPHT"/>
<dbReference type="Proteomes" id="UP000092993">
    <property type="component" value="Unassembled WGS sequence"/>
</dbReference>
<feature type="compositionally biased region" description="Polar residues" evidence="2">
    <location>
        <begin position="737"/>
        <end position="747"/>
    </location>
</feature>
<dbReference type="InterPro" id="IPR043154">
    <property type="entry name" value="Sec-1-like_dom1"/>
</dbReference>
<feature type="compositionally biased region" description="Polar residues" evidence="2">
    <location>
        <begin position="594"/>
        <end position="604"/>
    </location>
</feature>
<dbReference type="PANTHER" id="PTHR11679">
    <property type="entry name" value="VESICLE PROTEIN SORTING-ASSOCIATED"/>
    <property type="match status" value="1"/>
</dbReference>
<reference evidence="3 4" key="1">
    <citation type="submission" date="2016-03" db="EMBL/GenBank/DDBJ databases">
        <title>Whole genome sequencing of Grifola frondosa 9006-11.</title>
        <authorList>
            <person name="Min B."/>
            <person name="Park H."/>
            <person name="Kim J.-G."/>
            <person name="Cho H."/>
            <person name="Oh Y.-L."/>
            <person name="Kong W.-S."/>
            <person name="Choi I.-G."/>
        </authorList>
    </citation>
    <scope>NUCLEOTIDE SEQUENCE [LARGE SCALE GENOMIC DNA]</scope>
    <source>
        <strain evidence="3 4">9006-11</strain>
    </source>
</reference>
<dbReference type="OrthoDB" id="2228at2759"/>
<dbReference type="Gene3D" id="3.90.830.10">
    <property type="entry name" value="Syntaxin Binding Protein 1, Chain A, domain 2"/>
    <property type="match status" value="1"/>
</dbReference>
<evidence type="ECO:0000256" key="1">
    <source>
        <dbReference type="ARBA" id="ARBA00009884"/>
    </source>
</evidence>
<comment type="caution">
    <text evidence="3">The sequence shown here is derived from an EMBL/GenBank/DDBJ whole genome shotgun (WGS) entry which is preliminary data.</text>
</comment>
<dbReference type="InterPro" id="IPR036045">
    <property type="entry name" value="Sec1-like_sf"/>
</dbReference>
<feature type="compositionally biased region" description="Low complexity" evidence="2">
    <location>
        <begin position="583"/>
        <end position="593"/>
    </location>
</feature>
<dbReference type="GO" id="GO:0016192">
    <property type="term" value="P:vesicle-mediated transport"/>
    <property type="evidence" value="ECO:0007669"/>
    <property type="project" value="InterPro"/>
</dbReference>
<keyword evidence="4" id="KW-1185">Reference proteome</keyword>
<gene>
    <name evidence="3" type="primary">sec1</name>
    <name evidence="3" type="ORF">A0H81_06394</name>
</gene>
<evidence type="ECO:0000313" key="4">
    <source>
        <dbReference type="Proteomes" id="UP000092993"/>
    </source>
</evidence>
<dbReference type="Gene3D" id="3.40.50.1910">
    <property type="match status" value="2"/>
</dbReference>
<dbReference type="InterPro" id="IPR001619">
    <property type="entry name" value="Sec1-like"/>
</dbReference>
<feature type="region of interest" description="Disordered" evidence="2">
    <location>
        <begin position="208"/>
        <end position="228"/>
    </location>
</feature>
<name>A0A1C7MCX0_GRIFR</name>
<dbReference type="PIRSF" id="PIRSF005715">
    <property type="entry name" value="VPS45_Sec1"/>
    <property type="match status" value="1"/>
</dbReference>
<proteinExistence type="inferred from homology"/>
<comment type="similarity">
    <text evidence="1">Belongs to the STXBP/unc-18/SEC1 family.</text>
</comment>
<protein>
    <submittedName>
        <fullName evidence="3">Protein transport protein sec1</fullName>
    </submittedName>
</protein>
<dbReference type="Pfam" id="PF00995">
    <property type="entry name" value="Sec1"/>
    <property type="match status" value="1"/>
</dbReference>
<dbReference type="AlphaFoldDB" id="A0A1C7MCX0"/>
<accession>A0A1C7MCX0</accession>
<dbReference type="InterPro" id="IPR027482">
    <property type="entry name" value="Sec1-like_dom2"/>
</dbReference>
<feature type="region of interest" description="Disordered" evidence="2">
    <location>
        <begin position="703"/>
        <end position="763"/>
    </location>
</feature>
<dbReference type="Gene3D" id="1.25.40.60">
    <property type="match status" value="1"/>
</dbReference>
<organism evidence="3 4">
    <name type="scientific">Grifola frondosa</name>
    <name type="common">Maitake</name>
    <name type="synonym">Polyporus frondosus</name>
    <dbReference type="NCBI Taxonomy" id="5627"/>
    <lineage>
        <taxon>Eukaryota</taxon>
        <taxon>Fungi</taxon>
        <taxon>Dikarya</taxon>
        <taxon>Basidiomycota</taxon>
        <taxon>Agaricomycotina</taxon>
        <taxon>Agaricomycetes</taxon>
        <taxon>Polyporales</taxon>
        <taxon>Grifolaceae</taxon>
        <taxon>Grifola</taxon>
    </lineage>
</organism>
<dbReference type="SUPFAM" id="SSF56815">
    <property type="entry name" value="Sec1/munc18-like (SM) proteins"/>
    <property type="match status" value="1"/>
</dbReference>
<feature type="compositionally biased region" description="Basic residues" evidence="2">
    <location>
        <begin position="754"/>
        <end position="763"/>
    </location>
</feature>
<dbReference type="STRING" id="5627.A0A1C7MCX0"/>
<evidence type="ECO:0000313" key="3">
    <source>
        <dbReference type="EMBL" id="OBZ74239.1"/>
    </source>
</evidence>
<sequence length="763" mass="86058">MSSLITTVRSKFLEAIRSVNPPGRWKILVVDEHSQRLLGSVLKQFDVLEENVTLIESITNYRDPQPQFEAMYLLMSTTQNVERIIKDFSDGHQQYAAAHLFFVDGLAEKLFERLTSSPAEPYLKVLTELFLNFWAIESQAFSLRMPGSFFNIYSPPRSESSFKPARDRLEEELRFMSRWLITNVCLTLNEYPYIRYYAPTHHAPLGALKPNAATRPPPPPEGSGRWRTNLARGSEARAYESVEGDFVSKILAFMVQQNLDEYKRANSDFPKPSDPPRPRATIIITDRSMDTAAPLLHEFTYQAMSNDLLPIEDGSKYTYKFQTAIGAYEDKTATLSDADTVWTELRHMHMREAIDKLMADFNQFMQDNAGFKGEGAANLNDMKDMLANLPQYQEQREKFSLHLNMAQECMGIFERDKLPAVATVEQVCDTPFGSWSASKLGDQNCATGLTAAGKTPKTLVEEMVPLLDGRDVMNMNKVRVIALYIQHRDGVPDEDRRRLYQHARLSLPEQDAVNALVYLGIRISRGPGDKDTKKKLKYKPSSEDEYELSRYRPLLRTVVEEHVSGRLDPTLFPYVREAPALAPAPSLRSNPSSQQPVSLRSQKPSWHKAARPGGTQDNRQRVLVFVAGGMTYSEMREAYLLSKSLNKDVIIGSTHTLTPCGFVDDLKVLELGGVGSRAIPNGLGESARGPQTLQDLYDQKYFTQDAPPPQRSNLAPAPQTRQERGRLTRPSPVPSFAGSSVSATSNSVKEEKEKKKKRGLFHF</sequence>
<dbReference type="InterPro" id="IPR043127">
    <property type="entry name" value="Sec-1-like_dom3a"/>
</dbReference>